<name>A0A378YQV0_9NOCA</name>
<gene>
    <name evidence="2" type="ORF">NCTC1934_03830</name>
</gene>
<keyword evidence="1" id="KW-0812">Transmembrane</keyword>
<keyword evidence="1" id="KW-0472">Membrane</keyword>
<keyword evidence="1" id="KW-1133">Transmembrane helix</keyword>
<organism evidence="2 3">
    <name type="scientific">Nocardia otitidiscaviarum</name>
    <dbReference type="NCBI Taxonomy" id="1823"/>
    <lineage>
        <taxon>Bacteria</taxon>
        <taxon>Bacillati</taxon>
        <taxon>Actinomycetota</taxon>
        <taxon>Actinomycetes</taxon>
        <taxon>Mycobacteriales</taxon>
        <taxon>Nocardiaceae</taxon>
        <taxon>Nocardia</taxon>
    </lineage>
</organism>
<reference evidence="2 3" key="1">
    <citation type="submission" date="2018-06" db="EMBL/GenBank/DDBJ databases">
        <authorList>
            <consortium name="Pathogen Informatics"/>
            <person name="Doyle S."/>
        </authorList>
    </citation>
    <scope>NUCLEOTIDE SEQUENCE [LARGE SCALE GENOMIC DNA]</scope>
    <source>
        <strain evidence="2 3">NCTC1934</strain>
    </source>
</reference>
<evidence type="ECO:0000256" key="1">
    <source>
        <dbReference type="SAM" id="Phobius"/>
    </source>
</evidence>
<dbReference type="RefSeq" id="WP_157533737.1">
    <property type="nucleotide sequence ID" value="NZ_JADLPU010000011.1"/>
</dbReference>
<dbReference type="AlphaFoldDB" id="A0A378YQV0"/>
<sequence>MKRLLFLILAILLVASILDYTTASGNYPLVVAAGFVAALLLVDRAIG</sequence>
<feature type="transmembrane region" description="Helical" evidence="1">
    <location>
        <begin position="29"/>
        <end position="46"/>
    </location>
</feature>
<evidence type="ECO:0000313" key="2">
    <source>
        <dbReference type="EMBL" id="SUA79522.1"/>
    </source>
</evidence>
<accession>A0A378YQV0</accession>
<dbReference type="EMBL" id="UGRY01000002">
    <property type="protein sequence ID" value="SUA79522.1"/>
    <property type="molecule type" value="Genomic_DNA"/>
</dbReference>
<evidence type="ECO:0000313" key="3">
    <source>
        <dbReference type="Proteomes" id="UP000255467"/>
    </source>
</evidence>
<dbReference type="Proteomes" id="UP000255467">
    <property type="component" value="Unassembled WGS sequence"/>
</dbReference>
<proteinExistence type="predicted"/>
<keyword evidence="3" id="KW-1185">Reference proteome</keyword>
<protein>
    <submittedName>
        <fullName evidence="2">Uncharacterized protein</fullName>
    </submittedName>
</protein>